<dbReference type="RefSeq" id="WP_264849900.1">
    <property type="nucleotide sequence ID" value="NZ_BRXR01000001.1"/>
</dbReference>
<accession>A0ABQ5N5Z8</accession>
<reference evidence="2 3" key="1">
    <citation type="journal article" date="2024" name="Int. J. Syst. Evol. Microbiol.">
        <title>Clostridium omnivorum sp. nov., isolated from anoxic soil under the treatment of reductive soil disinfestation.</title>
        <authorList>
            <person name="Ueki A."/>
            <person name="Tonouchi A."/>
            <person name="Kaku N."/>
            <person name="Honma S."/>
            <person name="Ueki K."/>
        </authorList>
    </citation>
    <scope>NUCLEOTIDE SEQUENCE [LARGE SCALE GENOMIC DNA]</scope>
    <source>
        <strain evidence="2 3">E14</strain>
    </source>
</reference>
<protein>
    <submittedName>
        <fullName evidence="2">Uncharacterized protein</fullName>
    </submittedName>
</protein>
<name>A0ABQ5N5Z8_9CLOT</name>
<proteinExistence type="predicted"/>
<dbReference type="EMBL" id="BRXR01000001">
    <property type="protein sequence ID" value="GLC30628.1"/>
    <property type="molecule type" value="Genomic_DNA"/>
</dbReference>
<organism evidence="2 3">
    <name type="scientific">Clostridium omnivorum</name>
    <dbReference type="NCBI Taxonomy" id="1604902"/>
    <lineage>
        <taxon>Bacteria</taxon>
        <taxon>Bacillati</taxon>
        <taxon>Bacillota</taxon>
        <taxon>Clostridia</taxon>
        <taxon>Eubacteriales</taxon>
        <taxon>Clostridiaceae</taxon>
        <taxon>Clostridium</taxon>
    </lineage>
</organism>
<gene>
    <name evidence="2" type="ORF">bsdE14_20380</name>
</gene>
<evidence type="ECO:0000256" key="1">
    <source>
        <dbReference type="SAM" id="MobiDB-lite"/>
    </source>
</evidence>
<dbReference type="Proteomes" id="UP001208567">
    <property type="component" value="Unassembled WGS sequence"/>
</dbReference>
<evidence type="ECO:0000313" key="3">
    <source>
        <dbReference type="Proteomes" id="UP001208567"/>
    </source>
</evidence>
<feature type="region of interest" description="Disordered" evidence="1">
    <location>
        <begin position="1"/>
        <end position="35"/>
    </location>
</feature>
<sequence length="70" mass="7610">MKKNTNKTTIDSDKLLSTPTTTGSLGTSESSNLTISSDLVGTDSKDLFIHFDAPKNVERPTQTVDLKPDR</sequence>
<feature type="compositionally biased region" description="Low complexity" evidence="1">
    <location>
        <begin position="15"/>
        <end position="34"/>
    </location>
</feature>
<comment type="caution">
    <text evidence="2">The sequence shown here is derived from an EMBL/GenBank/DDBJ whole genome shotgun (WGS) entry which is preliminary data.</text>
</comment>
<evidence type="ECO:0000313" key="2">
    <source>
        <dbReference type="EMBL" id="GLC30628.1"/>
    </source>
</evidence>
<keyword evidence="3" id="KW-1185">Reference proteome</keyword>